<evidence type="ECO:0000313" key="2">
    <source>
        <dbReference type="Proteomes" id="UP001058461"/>
    </source>
</evidence>
<proteinExistence type="predicted"/>
<gene>
    <name evidence="1" type="ORF">KDW95_03170</name>
</gene>
<sequence length="57" mass="6498">MLLLVLLVLSRPVIIWTSTIIIISAAQRWRERLVVLELLSDVRQDGVDIHVADGYLD</sequence>
<accession>A0ABY5HNC1</accession>
<dbReference type="Proteomes" id="UP001058461">
    <property type="component" value="Chromosome"/>
</dbReference>
<evidence type="ECO:0000313" key="1">
    <source>
        <dbReference type="EMBL" id="UTW12695.1"/>
    </source>
</evidence>
<reference evidence="1" key="1">
    <citation type="submission" date="2021-04" db="EMBL/GenBank/DDBJ databases">
        <title>Oceanospirillales bacteria with DddD are important DMSP degraders in coastal seawater.</title>
        <authorList>
            <person name="Liu J."/>
        </authorList>
    </citation>
    <scope>NUCLEOTIDE SEQUENCE</scope>
    <source>
        <strain evidence="1">D13-1</strain>
    </source>
</reference>
<name>A0ABY5HNC1_9GAMM</name>
<dbReference type="EMBL" id="CP073347">
    <property type="protein sequence ID" value="UTW12695.1"/>
    <property type="molecule type" value="Genomic_DNA"/>
</dbReference>
<keyword evidence="2" id="KW-1185">Reference proteome</keyword>
<evidence type="ECO:0008006" key="3">
    <source>
        <dbReference type="Google" id="ProtNLM"/>
    </source>
</evidence>
<protein>
    <recommendedName>
        <fullName evidence="3">Secreted protein</fullName>
    </recommendedName>
</protein>
<organism evidence="1 2">
    <name type="scientific">Marinobacterium rhizophilum</name>
    <dbReference type="NCBI Taxonomy" id="420402"/>
    <lineage>
        <taxon>Bacteria</taxon>
        <taxon>Pseudomonadati</taxon>
        <taxon>Pseudomonadota</taxon>
        <taxon>Gammaproteobacteria</taxon>
        <taxon>Oceanospirillales</taxon>
        <taxon>Oceanospirillaceae</taxon>
        <taxon>Marinobacterium</taxon>
    </lineage>
</organism>